<organism evidence="2 3">
    <name type="scientific">Euzebya pacifica</name>
    <dbReference type="NCBI Taxonomy" id="1608957"/>
    <lineage>
        <taxon>Bacteria</taxon>
        <taxon>Bacillati</taxon>
        <taxon>Actinomycetota</taxon>
        <taxon>Nitriliruptoria</taxon>
        <taxon>Euzebyales</taxon>
    </lineage>
</organism>
<reference evidence="2 3" key="1">
    <citation type="submission" date="2018-09" db="EMBL/GenBank/DDBJ databases">
        <title>Complete genome sequence of Euzebya sp. DY32-46 isolated from seawater of Pacific Ocean.</title>
        <authorList>
            <person name="Xu L."/>
            <person name="Wu Y.-H."/>
            <person name="Xu X.-W."/>
        </authorList>
    </citation>
    <scope>NUCLEOTIDE SEQUENCE [LARGE SCALE GENOMIC DNA]</scope>
    <source>
        <strain evidence="2 3">DY32-46</strain>
    </source>
</reference>
<dbReference type="Proteomes" id="UP000264006">
    <property type="component" value="Chromosome"/>
</dbReference>
<sequence length="284" mass="28555">MLAMSSRPTASTALFVVLAATLLLASCARSSDAHLVTSLPEGLLDRGAVWRVGPDGVEQVLALTGLSADGVEASVTTAAPAVVLVAHDDVGDVADRLSALGYRTAEAPADGWTLMERQVLAEEVQVGMPAVGIGPDTIVVGSVEEVTSVARHGIDGGSPVPVELLEGADVALVGTPAAVESLGSVRSAATLPAWDAFVITATSSDDGTVALRVPDATQDDAVALSVRFTTGVLDGGLAVSSLLRVGAPIAEGDLVVLDIDWLADPVPTVSAGLDGGLAAILRPM</sequence>
<evidence type="ECO:0000313" key="3">
    <source>
        <dbReference type="Proteomes" id="UP000264006"/>
    </source>
</evidence>
<proteinExistence type="predicted"/>
<name>A0A346XT81_9ACTN</name>
<gene>
    <name evidence="2" type="ORF">DVS28_a0727</name>
</gene>
<keyword evidence="1" id="KW-0732">Signal</keyword>
<feature type="signal peptide" evidence="1">
    <location>
        <begin position="1"/>
        <end position="25"/>
    </location>
</feature>
<feature type="chain" id="PRO_5039378159" evidence="1">
    <location>
        <begin position="26"/>
        <end position="284"/>
    </location>
</feature>
<dbReference type="PROSITE" id="PS51257">
    <property type="entry name" value="PROKAR_LIPOPROTEIN"/>
    <property type="match status" value="1"/>
</dbReference>
<dbReference type="KEGG" id="euz:DVS28_a0727"/>
<keyword evidence="3" id="KW-1185">Reference proteome</keyword>
<accession>A0A346XT81</accession>
<evidence type="ECO:0000313" key="2">
    <source>
        <dbReference type="EMBL" id="AXV05428.1"/>
    </source>
</evidence>
<dbReference type="AlphaFoldDB" id="A0A346XT81"/>
<protein>
    <submittedName>
        <fullName evidence="2">Uncharacterized protein</fullName>
    </submittedName>
</protein>
<dbReference type="EMBL" id="CP031165">
    <property type="protein sequence ID" value="AXV05428.1"/>
    <property type="molecule type" value="Genomic_DNA"/>
</dbReference>
<evidence type="ECO:0000256" key="1">
    <source>
        <dbReference type="SAM" id="SignalP"/>
    </source>
</evidence>